<dbReference type="EMBL" id="JABSTU010000003">
    <property type="protein sequence ID" value="KAH8034948.1"/>
    <property type="molecule type" value="Genomic_DNA"/>
</dbReference>
<proteinExistence type="predicted"/>
<sequence length="113" mass="12845">MFADDAEGLIEGVGNEVLFTVPVVAAVVFGLLCFAGYERRVRFSVDVSSHPAITTMATFEYSAELLIDAIKMYPYLYDKRHPSFKDSTKKDWAWAEMGNMFGMSSKYRDFVFE</sequence>
<feature type="transmembrane region" description="Helical" evidence="1">
    <location>
        <begin position="17"/>
        <end position="37"/>
    </location>
</feature>
<dbReference type="Pfam" id="PF10545">
    <property type="entry name" value="MADF_DNA_bdg"/>
    <property type="match status" value="1"/>
</dbReference>
<evidence type="ECO:0000259" key="2">
    <source>
        <dbReference type="Pfam" id="PF10545"/>
    </source>
</evidence>
<evidence type="ECO:0000256" key="1">
    <source>
        <dbReference type="SAM" id="Phobius"/>
    </source>
</evidence>
<reference evidence="3" key="1">
    <citation type="journal article" date="2020" name="Cell">
        <title>Large-Scale Comparative Analyses of Tick Genomes Elucidate Their Genetic Diversity and Vector Capacities.</title>
        <authorList>
            <consortium name="Tick Genome and Microbiome Consortium (TIGMIC)"/>
            <person name="Jia N."/>
            <person name="Wang J."/>
            <person name="Shi W."/>
            <person name="Du L."/>
            <person name="Sun Y."/>
            <person name="Zhan W."/>
            <person name="Jiang J.F."/>
            <person name="Wang Q."/>
            <person name="Zhang B."/>
            <person name="Ji P."/>
            <person name="Bell-Sakyi L."/>
            <person name="Cui X.M."/>
            <person name="Yuan T.T."/>
            <person name="Jiang B.G."/>
            <person name="Yang W.F."/>
            <person name="Lam T.T."/>
            <person name="Chang Q.C."/>
            <person name="Ding S.J."/>
            <person name="Wang X.J."/>
            <person name="Zhu J.G."/>
            <person name="Ruan X.D."/>
            <person name="Zhao L."/>
            <person name="Wei J.T."/>
            <person name="Ye R.Z."/>
            <person name="Que T.C."/>
            <person name="Du C.H."/>
            <person name="Zhou Y.H."/>
            <person name="Cheng J.X."/>
            <person name="Dai P.F."/>
            <person name="Guo W.B."/>
            <person name="Han X.H."/>
            <person name="Huang E.J."/>
            <person name="Li L.F."/>
            <person name="Wei W."/>
            <person name="Gao Y.C."/>
            <person name="Liu J.Z."/>
            <person name="Shao H.Z."/>
            <person name="Wang X."/>
            <person name="Wang C.C."/>
            <person name="Yang T.C."/>
            <person name="Huo Q.B."/>
            <person name="Li W."/>
            <person name="Chen H.Y."/>
            <person name="Chen S.E."/>
            <person name="Zhou L.G."/>
            <person name="Ni X.B."/>
            <person name="Tian J.H."/>
            <person name="Sheng Y."/>
            <person name="Liu T."/>
            <person name="Pan Y.S."/>
            <person name="Xia L.Y."/>
            <person name="Li J."/>
            <person name="Zhao F."/>
            <person name="Cao W.C."/>
        </authorList>
    </citation>
    <scope>NUCLEOTIDE SEQUENCE</scope>
    <source>
        <strain evidence="3">Rmic-2018</strain>
    </source>
</reference>
<name>A0A9J6ELF9_RHIMP</name>
<keyword evidence="1" id="KW-1133">Transmembrane helix</keyword>
<evidence type="ECO:0000313" key="4">
    <source>
        <dbReference type="Proteomes" id="UP000821866"/>
    </source>
</evidence>
<keyword evidence="4" id="KW-1185">Reference proteome</keyword>
<gene>
    <name evidence="3" type="ORF">HPB51_003511</name>
</gene>
<feature type="domain" description="MADF" evidence="2">
    <location>
        <begin position="66"/>
        <end position="103"/>
    </location>
</feature>
<keyword evidence="1" id="KW-0472">Membrane</keyword>
<evidence type="ECO:0000313" key="3">
    <source>
        <dbReference type="EMBL" id="KAH8034948.1"/>
    </source>
</evidence>
<reference evidence="3" key="2">
    <citation type="submission" date="2021-09" db="EMBL/GenBank/DDBJ databases">
        <authorList>
            <person name="Jia N."/>
            <person name="Wang J."/>
            <person name="Shi W."/>
            <person name="Du L."/>
            <person name="Sun Y."/>
            <person name="Zhan W."/>
            <person name="Jiang J."/>
            <person name="Wang Q."/>
            <person name="Zhang B."/>
            <person name="Ji P."/>
            <person name="Sakyi L.B."/>
            <person name="Cui X."/>
            <person name="Yuan T."/>
            <person name="Jiang B."/>
            <person name="Yang W."/>
            <person name="Lam T.T.-Y."/>
            <person name="Chang Q."/>
            <person name="Ding S."/>
            <person name="Wang X."/>
            <person name="Zhu J."/>
            <person name="Ruan X."/>
            <person name="Zhao L."/>
            <person name="Wei J."/>
            <person name="Que T."/>
            <person name="Du C."/>
            <person name="Cheng J."/>
            <person name="Dai P."/>
            <person name="Han X."/>
            <person name="Huang E."/>
            <person name="Gao Y."/>
            <person name="Liu J."/>
            <person name="Shao H."/>
            <person name="Ye R."/>
            <person name="Li L."/>
            <person name="Wei W."/>
            <person name="Wang X."/>
            <person name="Wang C."/>
            <person name="Huo Q."/>
            <person name="Li W."/>
            <person name="Guo W."/>
            <person name="Chen H."/>
            <person name="Chen S."/>
            <person name="Zhou L."/>
            <person name="Zhou L."/>
            <person name="Ni X."/>
            <person name="Tian J."/>
            <person name="Zhou Y."/>
            <person name="Sheng Y."/>
            <person name="Liu T."/>
            <person name="Pan Y."/>
            <person name="Xia L."/>
            <person name="Li J."/>
            <person name="Zhao F."/>
            <person name="Cao W."/>
        </authorList>
    </citation>
    <scope>NUCLEOTIDE SEQUENCE</scope>
    <source>
        <strain evidence="3">Rmic-2018</strain>
        <tissue evidence="3">Larvae</tissue>
    </source>
</reference>
<accession>A0A9J6ELF9</accession>
<dbReference type="AlphaFoldDB" id="A0A9J6ELF9"/>
<comment type="caution">
    <text evidence="3">The sequence shown here is derived from an EMBL/GenBank/DDBJ whole genome shotgun (WGS) entry which is preliminary data.</text>
</comment>
<keyword evidence="1" id="KW-0812">Transmembrane</keyword>
<organism evidence="3 4">
    <name type="scientific">Rhipicephalus microplus</name>
    <name type="common">Cattle tick</name>
    <name type="synonym">Boophilus microplus</name>
    <dbReference type="NCBI Taxonomy" id="6941"/>
    <lineage>
        <taxon>Eukaryota</taxon>
        <taxon>Metazoa</taxon>
        <taxon>Ecdysozoa</taxon>
        <taxon>Arthropoda</taxon>
        <taxon>Chelicerata</taxon>
        <taxon>Arachnida</taxon>
        <taxon>Acari</taxon>
        <taxon>Parasitiformes</taxon>
        <taxon>Ixodida</taxon>
        <taxon>Ixodoidea</taxon>
        <taxon>Ixodidae</taxon>
        <taxon>Rhipicephalinae</taxon>
        <taxon>Rhipicephalus</taxon>
        <taxon>Boophilus</taxon>
    </lineage>
</organism>
<dbReference type="Proteomes" id="UP000821866">
    <property type="component" value="Chromosome 11"/>
</dbReference>
<protein>
    <recommendedName>
        <fullName evidence="2">MADF domain-containing protein</fullName>
    </recommendedName>
</protein>
<dbReference type="InterPro" id="IPR006578">
    <property type="entry name" value="MADF-dom"/>
</dbReference>
<dbReference type="VEuPathDB" id="VectorBase:LOC119164553"/>